<accession>A0A8J4SW40</accession>
<evidence type="ECO:0000256" key="1">
    <source>
        <dbReference type="ARBA" id="ARBA00000718"/>
    </source>
</evidence>
<dbReference type="InterPro" id="IPR001754">
    <property type="entry name" value="OMPdeCOase_dom"/>
</dbReference>
<evidence type="ECO:0000256" key="2">
    <source>
        <dbReference type="ARBA" id="ARBA00006350"/>
    </source>
</evidence>
<name>A0A8J4SW40_9STRA</name>
<dbReference type="CDD" id="cd04726">
    <property type="entry name" value="KGPDC_HPS"/>
    <property type="match status" value="1"/>
</dbReference>
<dbReference type="InterPro" id="IPR011060">
    <property type="entry name" value="RibuloseP-bd_barrel"/>
</dbReference>
<evidence type="ECO:0000256" key="3">
    <source>
        <dbReference type="ARBA" id="ARBA00012890"/>
    </source>
</evidence>
<dbReference type="GO" id="GO:0019647">
    <property type="term" value="P:formaldehyde assimilation via ribulose monophosphate cycle"/>
    <property type="evidence" value="ECO:0007669"/>
    <property type="project" value="UniProtKB-UniPathway"/>
</dbReference>
<dbReference type="InterPro" id="IPR017553">
    <property type="entry name" value="3-hexulose-6-phosphate_synth"/>
</dbReference>
<dbReference type="GO" id="GO:1901135">
    <property type="term" value="P:carbohydrate derivative metabolic process"/>
    <property type="evidence" value="ECO:0007669"/>
    <property type="project" value="InterPro"/>
</dbReference>
<dbReference type="EMBL" id="AOFI03000003">
    <property type="protein sequence ID" value="KAF4325753.1"/>
    <property type="molecule type" value="Genomic_DNA"/>
</dbReference>
<dbReference type="Proteomes" id="UP000702964">
    <property type="component" value="Unassembled WGS sequence"/>
</dbReference>
<dbReference type="GO" id="GO:0097367">
    <property type="term" value="F:carbohydrate derivative binding"/>
    <property type="evidence" value="ECO:0007669"/>
    <property type="project" value="InterPro"/>
</dbReference>
<organism evidence="7 8">
    <name type="scientific">Phytophthora kernoviae 00238/432</name>
    <dbReference type="NCBI Taxonomy" id="1284355"/>
    <lineage>
        <taxon>Eukaryota</taxon>
        <taxon>Sar</taxon>
        <taxon>Stramenopiles</taxon>
        <taxon>Oomycota</taxon>
        <taxon>Peronosporomycetes</taxon>
        <taxon>Peronosporales</taxon>
        <taxon>Peronosporaceae</taxon>
        <taxon>Phytophthora</taxon>
    </lineage>
</organism>
<protein>
    <recommendedName>
        <fullName evidence="3">3-hexulose-6-phosphate synthase</fullName>
        <ecNumber evidence="3">4.1.2.43</ecNumber>
    </recommendedName>
</protein>
<comment type="similarity">
    <text evidence="2">Belongs to the HPS/KGPDC family. HPS subfamily.</text>
</comment>
<sequence length="288" mass="30886">MMKLQLALDLVNIPEGIALVKEVEQYIDIVEIGTPIVINEGLHAVKAMKEAFPNLQVLADLKIMDAGGYEIMKAAEAGADLITVLGATNDSTIKGAVAEAKKQNKQVLVDMINVPNLEQRAREVDSLGVDYICVHTGYDLQAEGQSPFEDLQTIKKAVKNAKTAVAGGIKLETLPEVIKAQPDLVIVGGGITGQADKAKVAAEMQRLVQQGQVDDSEMQAMAEHILAAEQIFVAGAGRSGLMGKAFAMRLMQMGLRGLLLSMDALVLTMMQMKNMTGADMFGRHANLE</sequence>
<dbReference type="SUPFAM" id="SSF51366">
    <property type="entry name" value="Ribulose-phoshate binding barrel"/>
    <property type="match status" value="1"/>
</dbReference>
<dbReference type="InterPro" id="IPR046348">
    <property type="entry name" value="SIS_dom_sf"/>
</dbReference>
<dbReference type="GO" id="GO:0006207">
    <property type="term" value="P:'de novo' pyrimidine nucleobase biosynthetic process"/>
    <property type="evidence" value="ECO:0007669"/>
    <property type="project" value="InterPro"/>
</dbReference>
<dbReference type="SMART" id="SM00934">
    <property type="entry name" value="OMPdecase"/>
    <property type="match status" value="1"/>
</dbReference>
<dbReference type="Gene3D" id="3.20.20.70">
    <property type="entry name" value="Aldolase class I"/>
    <property type="match status" value="1"/>
</dbReference>
<proteinExistence type="inferred from homology"/>
<dbReference type="GO" id="GO:0004590">
    <property type="term" value="F:orotidine-5'-phosphate decarboxylase activity"/>
    <property type="evidence" value="ECO:0007669"/>
    <property type="project" value="InterPro"/>
</dbReference>
<dbReference type="GO" id="GO:0043801">
    <property type="term" value="F:hexulose-6-phosphate synthase activity"/>
    <property type="evidence" value="ECO:0007669"/>
    <property type="project" value="UniProtKB-EC"/>
</dbReference>
<dbReference type="EC" id="4.1.2.43" evidence="3"/>
<dbReference type="SUPFAM" id="SSF53697">
    <property type="entry name" value="SIS domain"/>
    <property type="match status" value="1"/>
</dbReference>
<dbReference type="Pfam" id="PF00215">
    <property type="entry name" value="OMPdecase"/>
    <property type="match status" value="1"/>
</dbReference>
<dbReference type="PANTHER" id="PTHR35039:SF3">
    <property type="entry name" value="3-KETO-L-GULONATE-6-PHOSPHATE DECARBOXYLASE SGBH-RELATED"/>
    <property type="match status" value="1"/>
</dbReference>
<gene>
    <name evidence="7" type="ORF">G195_000702</name>
</gene>
<dbReference type="NCBIfam" id="TIGR03128">
    <property type="entry name" value="RuMP_HxlA"/>
    <property type="match status" value="1"/>
</dbReference>
<dbReference type="AlphaFoldDB" id="A0A8J4SW40"/>
<reference evidence="7" key="2">
    <citation type="submission" date="2020-02" db="EMBL/GenBank/DDBJ databases">
        <authorList>
            <person name="Studholme D.J."/>
        </authorList>
    </citation>
    <scope>NUCLEOTIDE SEQUENCE</scope>
    <source>
        <strain evidence="7">00238/432</strain>
    </source>
</reference>
<comment type="catalytic activity">
    <reaction evidence="1">
        <text>D-ribulose 5-phosphate + formaldehyde = D-arabino-hex-3-ulose 6-phosphate</text>
        <dbReference type="Rhea" id="RHEA:25201"/>
        <dbReference type="ChEBI" id="CHEBI:16842"/>
        <dbReference type="ChEBI" id="CHEBI:58121"/>
        <dbReference type="ChEBI" id="CHEBI:58542"/>
        <dbReference type="EC" id="4.1.2.43"/>
    </reaction>
</comment>
<evidence type="ECO:0000313" key="7">
    <source>
        <dbReference type="EMBL" id="KAF4325753.1"/>
    </source>
</evidence>
<dbReference type="InterPro" id="IPR041710">
    <property type="entry name" value="HPS/KGPDC"/>
</dbReference>
<evidence type="ECO:0000256" key="4">
    <source>
        <dbReference type="ARBA" id="ARBA00023239"/>
    </source>
</evidence>
<dbReference type="InterPro" id="IPR013785">
    <property type="entry name" value="Aldolase_TIM"/>
</dbReference>
<evidence type="ECO:0000259" key="6">
    <source>
        <dbReference type="SMART" id="SM00934"/>
    </source>
</evidence>
<dbReference type="UniPathway" id="UPA00294">
    <property type="reaction ID" value="UER00434"/>
</dbReference>
<dbReference type="GO" id="GO:0019854">
    <property type="term" value="P:L-ascorbic acid catabolic process"/>
    <property type="evidence" value="ECO:0007669"/>
    <property type="project" value="TreeGrafter"/>
</dbReference>
<keyword evidence="4" id="KW-0456">Lyase</keyword>
<feature type="domain" description="Orotidine 5'-phosphate decarboxylase" evidence="6">
    <location>
        <begin position="3"/>
        <end position="204"/>
    </location>
</feature>
<dbReference type="GO" id="GO:0033982">
    <property type="term" value="F:3-dehydro-L-gulonate-6-phosphate decarboxylase activity"/>
    <property type="evidence" value="ECO:0007669"/>
    <property type="project" value="TreeGrafter"/>
</dbReference>
<reference evidence="7" key="1">
    <citation type="journal article" date="2015" name="Genom Data">
        <title>Draft genome sequences of Phytophthora kernoviae and Phytophthora ramorum lineage EU2 from Scotland.</title>
        <authorList>
            <person name="Sambles C."/>
            <person name="Schlenzig A."/>
            <person name="O'Neill P."/>
            <person name="Grant M."/>
            <person name="Studholme D.J."/>
        </authorList>
    </citation>
    <scope>NUCLEOTIDE SEQUENCE</scope>
    <source>
        <strain evidence="7">00238/432</strain>
    </source>
</reference>
<comment type="caution">
    <text evidence="7">The sequence shown here is derived from an EMBL/GenBank/DDBJ whole genome shotgun (WGS) entry which is preliminary data.</text>
</comment>
<dbReference type="PANTHER" id="PTHR35039">
    <property type="entry name" value="3-KETO-L-GULONATE-6-PHOSPHATE DECARBOXYLASE SGBH-RELATED"/>
    <property type="match status" value="1"/>
</dbReference>
<dbReference type="FunFam" id="3.20.20.70:FF:000022">
    <property type="entry name" value="3-keto-L-gulonate-6-phosphate decarboxylase UlaD"/>
    <property type="match status" value="1"/>
</dbReference>
<evidence type="ECO:0000256" key="5">
    <source>
        <dbReference type="ARBA" id="ARBA00023277"/>
    </source>
</evidence>
<keyword evidence="5" id="KW-0119">Carbohydrate metabolism</keyword>
<evidence type="ECO:0000313" key="8">
    <source>
        <dbReference type="Proteomes" id="UP000702964"/>
    </source>
</evidence>